<organism evidence="3 4">
    <name type="scientific">Caenorhabditis bovis</name>
    <dbReference type="NCBI Taxonomy" id="2654633"/>
    <lineage>
        <taxon>Eukaryota</taxon>
        <taxon>Metazoa</taxon>
        <taxon>Ecdysozoa</taxon>
        <taxon>Nematoda</taxon>
        <taxon>Chromadorea</taxon>
        <taxon>Rhabditida</taxon>
        <taxon>Rhabditina</taxon>
        <taxon>Rhabditomorpha</taxon>
        <taxon>Rhabditoidea</taxon>
        <taxon>Rhabditidae</taxon>
        <taxon>Peloderinae</taxon>
        <taxon>Caenorhabditis</taxon>
    </lineage>
</organism>
<evidence type="ECO:0000256" key="1">
    <source>
        <dbReference type="SAM" id="MobiDB-lite"/>
    </source>
</evidence>
<feature type="compositionally biased region" description="Low complexity" evidence="1">
    <location>
        <begin position="161"/>
        <end position="173"/>
    </location>
</feature>
<dbReference type="PANTHER" id="PTHR15921:SF3">
    <property type="entry name" value="PRE-MRNA CLEAVAGE COMPLEX 2 PROTEIN PCF11"/>
    <property type="match status" value="1"/>
</dbReference>
<dbReference type="SUPFAM" id="SSF48464">
    <property type="entry name" value="ENTH/VHS domain"/>
    <property type="match status" value="1"/>
</dbReference>
<feature type="region of interest" description="Disordered" evidence="1">
    <location>
        <begin position="139"/>
        <end position="174"/>
    </location>
</feature>
<dbReference type="GO" id="GO:0031124">
    <property type="term" value="P:mRNA 3'-end processing"/>
    <property type="evidence" value="ECO:0007669"/>
    <property type="project" value="InterPro"/>
</dbReference>
<feature type="domain" description="CID" evidence="2">
    <location>
        <begin position="1"/>
        <end position="130"/>
    </location>
</feature>
<dbReference type="PROSITE" id="PS51391">
    <property type="entry name" value="CID"/>
    <property type="match status" value="1"/>
</dbReference>
<dbReference type="PANTHER" id="PTHR15921">
    <property type="entry name" value="PRE-MRNA CLEAVAGE COMPLEX II"/>
    <property type="match status" value="1"/>
</dbReference>
<feature type="compositionally biased region" description="Polar residues" evidence="1">
    <location>
        <begin position="189"/>
        <end position="201"/>
    </location>
</feature>
<dbReference type="Gene3D" id="1.25.40.90">
    <property type="match status" value="1"/>
</dbReference>
<comment type="caution">
    <text evidence="3">The sequence shown here is derived from an EMBL/GenBank/DDBJ whole genome shotgun (WGS) entry which is preliminary data.</text>
</comment>
<sequence length="750" mass="83294">MSEEAQEYKLTLTELKSNNKTQINLLTILADDYKKNAAEIVDVIEAHLHTVSPPMKLLTMYVMDSILKNVKEQYIELFSKKIISMFSHVFQHGDEKIRSALYKLRVTWSGLHVFMPSKLYQIDMRVHSLDSAWPIANPQTGRALKDDPAVTAPRPQKPQVASASSSSSSTSTSQTKVFVNRKFIHQSGDLANNTAPSSNTPAKKPTAPVNSKKEKTTPKDPLDKLLPPPANNTSKAAPPSAPSKRKSPNQAIPSEPPASKRKVELDLDLRNRDQDLRHAPKVIKPTSVIGSHAFSSPPRITAVATPPAPTIISNPIAPAQILPPAIKPAIITNDTVKLDIPQNNRIFVDGKAYEVMFIDEVAVIERAGNPHRVYFAGPPRNVIVDGVPHLLAFGETRNIEIEGSLHPIRFGAPSRELYIGGHPFKGQFGGSPIFATINGKKHEIRLGGSAPEVRIDPDPAYDLARFLNKMREEKKVEIKAAQPKLDDPFMLLKKLQKSGYLKPVTVPVSAPSVAAPLKLPESTPRMPFSASAPVLASPTLVDKVGIERRAVPPSLKDFNIRLLKIRYDSVVKAIINKRADSCPYCGMRLDGMSQKSEGWTAHMDWHVKRNLSKQEKNQYRKWYPSASVWLTSKANEEENNKDKDEEQQPTTVAGVVSKGQKECAVCREKFDEYFDQDEEMWRLRDTVEVSGKIVHVACSTDASLIDQPETPSVKQEPLDFEDVKPIINSSSSSHFDRKPQFDTKHQLVGI</sequence>
<name>A0A8S1ERQ3_9PELO</name>
<dbReference type="InterPro" id="IPR047415">
    <property type="entry name" value="Pcf11_CID"/>
</dbReference>
<protein>
    <recommendedName>
        <fullName evidence="2">CID domain-containing protein</fullName>
    </recommendedName>
</protein>
<dbReference type="AlphaFoldDB" id="A0A8S1ERQ3"/>
<dbReference type="Proteomes" id="UP000494206">
    <property type="component" value="Unassembled WGS sequence"/>
</dbReference>
<reference evidence="3 4" key="1">
    <citation type="submission" date="2020-04" db="EMBL/GenBank/DDBJ databases">
        <authorList>
            <person name="Laetsch R D."/>
            <person name="Stevens L."/>
            <person name="Kumar S."/>
            <person name="Blaxter L. M."/>
        </authorList>
    </citation>
    <scope>NUCLEOTIDE SEQUENCE [LARGE SCALE GENOMIC DNA]</scope>
</reference>
<feature type="compositionally biased region" description="Basic and acidic residues" evidence="1">
    <location>
        <begin position="211"/>
        <end position="223"/>
    </location>
</feature>
<dbReference type="GO" id="GO:0000993">
    <property type="term" value="F:RNA polymerase II complex binding"/>
    <property type="evidence" value="ECO:0007669"/>
    <property type="project" value="InterPro"/>
</dbReference>
<evidence type="ECO:0000313" key="3">
    <source>
        <dbReference type="EMBL" id="CAB3402750.1"/>
    </source>
</evidence>
<keyword evidence="4" id="KW-1185">Reference proteome</keyword>
<dbReference type="Pfam" id="PF04818">
    <property type="entry name" value="CID"/>
    <property type="match status" value="1"/>
</dbReference>
<dbReference type="InterPro" id="IPR006569">
    <property type="entry name" value="CID_dom"/>
</dbReference>
<dbReference type="InterPro" id="IPR008942">
    <property type="entry name" value="ENTH_VHS"/>
</dbReference>
<feature type="region of interest" description="Disordered" evidence="1">
    <location>
        <begin position="729"/>
        <end position="750"/>
    </location>
</feature>
<dbReference type="GO" id="GO:0005737">
    <property type="term" value="C:cytoplasm"/>
    <property type="evidence" value="ECO:0007669"/>
    <property type="project" value="TreeGrafter"/>
</dbReference>
<accession>A0A8S1ERQ3</accession>
<dbReference type="GO" id="GO:0003729">
    <property type="term" value="F:mRNA binding"/>
    <property type="evidence" value="ECO:0007669"/>
    <property type="project" value="InterPro"/>
</dbReference>
<proteinExistence type="predicted"/>
<dbReference type="InterPro" id="IPR045154">
    <property type="entry name" value="PCF11-like"/>
</dbReference>
<feature type="compositionally biased region" description="Basic and acidic residues" evidence="1">
    <location>
        <begin position="734"/>
        <end position="750"/>
    </location>
</feature>
<dbReference type="OrthoDB" id="343582at2759"/>
<feature type="region of interest" description="Disordered" evidence="1">
    <location>
        <begin position="188"/>
        <end position="264"/>
    </location>
</feature>
<evidence type="ECO:0000313" key="4">
    <source>
        <dbReference type="Proteomes" id="UP000494206"/>
    </source>
</evidence>
<dbReference type="CDD" id="cd16982">
    <property type="entry name" value="CID_Pcf11"/>
    <property type="match status" value="1"/>
</dbReference>
<dbReference type="EMBL" id="CADEPM010000003">
    <property type="protein sequence ID" value="CAB3402750.1"/>
    <property type="molecule type" value="Genomic_DNA"/>
</dbReference>
<dbReference type="GO" id="GO:0006369">
    <property type="term" value="P:termination of RNA polymerase II transcription"/>
    <property type="evidence" value="ECO:0007669"/>
    <property type="project" value="InterPro"/>
</dbReference>
<gene>
    <name evidence="3" type="ORF">CBOVIS_LOCUS5326</name>
</gene>
<evidence type="ECO:0000259" key="2">
    <source>
        <dbReference type="PROSITE" id="PS51391"/>
    </source>
</evidence>
<dbReference type="SMART" id="SM00582">
    <property type="entry name" value="RPR"/>
    <property type="match status" value="1"/>
</dbReference>
<dbReference type="GO" id="GO:0005849">
    <property type="term" value="C:mRNA cleavage factor complex"/>
    <property type="evidence" value="ECO:0007669"/>
    <property type="project" value="TreeGrafter"/>
</dbReference>